<protein>
    <recommendedName>
        <fullName evidence="6">Ribose 1,5-bisphosphate phosphokinase PhnN</fullName>
        <ecNumber evidence="6">2.7.4.23</ecNumber>
    </recommendedName>
    <alternativeName>
        <fullName evidence="6">Ribose 1,5-bisphosphokinase</fullName>
    </alternativeName>
</protein>
<comment type="pathway">
    <text evidence="2 6">Metabolic intermediate biosynthesis; 5-phospho-alpha-D-ribose 1-diphosphate biosynthesis; 5-phospho-alpha-D-ribose 1-diphosphate from D-ribose 5-phosphate (route II): step 3/3.</text>
</comment>
<evidence type="ECO:0000313" key="8">
    <source>
        <dbReference type="EMBL" id="MBB6180475.1"/>
    </source>
</evidence>
<dbReference type="EC" id="2.7.4.23" evidence="6"/>
<organism evidence="8 9">
    <name type="scientific">Pseudorhizobium flavum</name>
    <dbReference type="NCBI Taxonomy" id="1335061"/>
    <lineage>
        <taxon>Bacteria</taxon>
        <taxon>Pseudomonadati</taxon>
        <taxon>Pseudomonadota</taxon>
        <taxon>Alphaproteobacteria</taxon>
        <taxon>Hyphomicrobiales</taxon>
        <taxon>Rhizobiaceae</taxon>
        <taxon>Rhizobium/Agrobacterium group</taxon>
        <taxon>Pseudorhizobium</taxon>
    </lineage>
</organism>
<keyword evidence="5 6" id="KW-0067">ATP-binding</keyword>
<evidence type="ECO:0000256" key="2">
    <source>
        <dbReference type="ARBA" id="ARBA00005069"/>
    </source>
</evidence>
<dbReference type="GO" id="GO:0005524">
    <property type="term" value="F:ATP binding"/>
    <property type="evidence" value="ECO:0007669"/>
    <property type="project" value="UniProtKB-KW"/>
</dbReference>
<accession>A0A7W9YXZ5</accession>
<evidence type="ECO:0000256" key="3">
    <source>
        <dbReference type="ARBA" id="ARBA00022679"/>
    </source>
</evidence>
<dbReference type="Gene3D" id="3.40.50.300">
    <property type="entry name" value="P-loop containing nucleotide triphosphate hydrolases"/>
    <property type="match status" value="1"/>
</dbReference>
<feature type="domain" description="Guanylate kinase-like" evidence="7">
    <location>
        <begin position="22"/>
        <end position="198"/>
    </location>
</feature>
<keyword evidence="3 6" id="KW-0808">Transferase</keyword>
<dbReference type="UniPathway" id="UPA00087">
    <property type="reaction ID" value="UER00175"/>
</dbReference>
<dbReference type="GO" id="GO:0005829">
    <property type="term" value="C:cytosol"/>
    <property type="evidence" value="ECO:0007669"/>
    <property type="project" value="TreeGrafter"/>
</dbReference>
<evidence type="ECO:0000256" key="4">
    <source>
        <dbReference type="ARBA" id="ARBA00022741"/>
    </source>
</evidence>
<dbReference type="NCBIfam" id="TIGR02322">
    <property type="entry name" value="phosphon_PhnN"/>
    <property type="match status" value="1"/>
</dbReference>
<comment type="similarity">
    <text evidence="6">Belongs to the ribose 1,5-bisphosphokinase family.</text>
</comment>
<dbReference type="Proteomes" id="UP000535501">
    <property type="component" value="Unassembled WGS sequence"/>
</dbReference>
<dbReference type="InterPro" id="IPR012699">
    <property type="entry name" value="PhnN"/>
</dbReference>
<dbReference type="PANTHER" id="PTHR23117">
    <property type="entry name" value="GUANYLATE KINASE-RELATED"/>
    <property type="match status" value="1"/>
</dbReference>
<sequence length="207" mass="22252">MAGRPAGGVMGDASSARRTIAGRLIVVVGPSGAGKDTLMSYAAQHLKERPEVVFVRRVITRDGGSGGEDHDAVSDAAFRRMSQSGGFAVWWEAHGLCYGIPIETRHQIDLGHVVVANGSRAALPHFSAAFPAMTVINVTARPEVLATRLESRGRETRDEILRRLQRSSPQLVGPYELLTIDNSGSIEEAGQAMVNAVTRYLPAFSCR</sequence>
<keyword evidence="4 6" id="KW-0547">Nucleotide-binding</keyword>
<dbReference type="InterPro" id="IPR008144">
    <property type="entry name" value="Guanylate_kin-like_dom"/>
</dbReference>
<keyword evidence="9" id="KW-1185">Reference proteome</keyword>
<proteinExistence type="inferred from homology"/>
<evidence type="ECO:0000259" key="7">
    <source>
        <dbReference type="PROSITE" id="PS50052"/>
    </source>
</evidence>
<dbReference type="Pfam" id="PF13238">
    <property type="entry name" value="AAA_18"/>
    <property type="match status" value="1"/>
</dbReference>
<gene>
    <name evidence="6" type="primary">phnN</name>
    <name evidence="8" type="ORF">HNQ75_002454</name>
</gene>
<evidence type="ECO:0000313" key="9">
    <source>
        <dbReference type="Proteomes" id="UP000535501"/>
    </source>
</evidence>
<dbReference type="HAMAP" id="MF_00836">
    <property type="entry name" value="PhnN"/>
    <property type="match status" value="1"/>
</dbReference>
<dbReference type="SUPFAM" id="SSF52540">
    <property type="entry name" value="P-loop containing nucleoside triphosphate hydrolases"/>
    <property type="match status" value="1"/>
</dbReference>
<keyword evidence="8" id="KW-0418">Kinase</keyword>
<dbReference type="PANTHER" id="PTHR23117:SF8">
    <property type="entry name" value="RIBOSE 1,5-BISPHOSPHATE PHOSPHOKINASE PHNN"/>
    <property type="match status" value="1"/>
</dbReference>
<dbReference type="GO" id="GO:0019634">
    <property type="term" value="P:organic phosphonate metabolic process"/>
    <property type="evidence" value="ECO:0007669"/>
    <property type="project" value="UniProtKB-UniRule"/>
</dbReference>
<comment type="catalytic activity">
    <reaction evidence="1 6">
        <text>alpha-D-ribose 1,5-bisphosphate + ATP = 5-phospho-alpha-D-ribose 1-diphosphate + ADP</text>
        <dbReference type="Rhea" id="RHEA:20109"/>
        <dbReference type="ChEBI" id="CHEBI:30616"/>
        <dbReference type="ChEBI" id="CHEBI:58017"/>
        <dbReference type="ChEBI" id="CHEBI:68688"/>
        <dbReference type="ChEBI" id="CHEBI:456216"/>
        <dbReference type="EC" id="2.7.4.23"/>
    </reaction>
</comment>
<reference evidence="8 9" key="1">
    <citation type="submission" date="2020-08" db="EMBL/GenBank/DDBJ databases">
        <title>Genomic Encyclopedia of Type Strains, Phase IV (KMG-IV): sequencing the most valuable type-strain genomes for metagenomic binning, comparative biology and taxonomic classification.</title>
        <authorList>
            <person name="Goeker M."/>
        </authorList>
    </citation>
    <scope>NUCLEOTIDE SEQUENCE [LARGE SCALE GENOMIC DNA]</scope>
    <source>
        <strain evidence="8 9">DSM 102134</strain>
    </source>
</reference>
<dbReference type="GO" id="GO:0033863">
    <property type="term" value="F:ribose 1,5-bisphosphate phosphokinase activity"/>
    <property type="evidence" value="ECO:0007669"/>
    <property type="project" value="UniProtKB-UniRule"/>
</dbReference>
<evidence type="ECO:0000256" key="1">
    <source>
        <dbReference type="ARBA" id="ARBA00000373"/>
    </source>
</evidence>
<dbReference type="SMART" id="SM00072">
    <property type="entry name" value="GuKc"/>
    <property type="match status" value="1"/>
</dbReference>
<evidence type="ECO:0000256" key="5">
    <source>
        <dbReference type="ARBA" id="ARBA00022840"/>
    </source>
</evidence>
<dbReference type="PROSITE" id="PS50052">
    <property type="entry name" value="GUANYLATE_KINASE_2"/>
    <property type="match status" value="1"/>
</dbReference>
<name>A0A7W9YXZ5_9HYPH</name>
<dbReference type="InterPro" id="IPR008145">
    <property type="entry name" value="GK/Ca_channel_bsu"/>
</dbReference>
<comment type="caution">
    <text evidence="8">The sequence shown here is derived from an EMBL/GenBank/DDBJ whole genome shotgun (WGS) entry which is preliminary data.</text>
</comment>
<dbReference type="RefSeq" id="WP_413037884.1">
    <property type="nucleotide sequence ID" value="NZ_JACHEJ010000005.1"/>
</dbReference>
<dbReference type="InterPro" id="IPR027417">
    <property type="entry name" value="P-loop_NTPase"/>
</dbReference>
<dbReference type="GO" id="GO:0006015">
    <property type="term" value="P:5-phosphoribose 1-diphosphate biosynthetic process"/>
    <property type="evidence" value="ECO:0007669"/>
    <property type="project" value="UniProtKB-UniRule"/>
</dbReference>
<feature type="binding site" evidence="6">
    <location>
        <begin position="29"/>
        <end position="36"/>
    </location>
    <ligand>
        <name>ATP</name>
        <dbReference type="ChEBI" id="CHEBI:30616"/>
    </ligand>
</feature>
<comment type="function">
    <text evidence="6">Catalyzes the phosphorylation of ribose 1,5-bisphosphate to 5-phospho-D-ribosyl alpha-1-diphosphate (PRPP).</text>
</comment>
<evidence type="ECO:0000256" key="6">
    <source>
        <dbReference type="HAMAP-Rule" id="MF_00836"/>
    </source>
</evidence>
<dbReference type="AlphaFoldDB" id="A0A7W9YXZ5"/>
<dbReference type="EMBL" id="JACHEJ010000005">
    <property type="protein sequence ID" value="MBB6180475.1"/>
    <property type="molecule type" value="Genomic_DNA"/>
</dbReference>